<dbReference type="Proteomes" id="UP000249390">
    <property type="component" value="Unassembled WGS sequence"/>
</dbReference>
<gene>
    <name evidence="7" type="ORF">DM860_010860</name>
</gene>
<accession>A0A328E3U6</accession>
<dbReference type="Pfam" id="PF04824">
    <property type="entry name" value="Rad21_Rec8"/>
    <property type="match status" value="1"/>
</dbReference>
<protein>
    <recommendedName>
        <fullName evidence="9">Rad21/Rec8-like protein N-terminal domain-containing protein</fullName>
    </recommendedName>
</protein>
<keyword evidence="3" id="KW-0539">Nucleus</keyword>
<evidence type="ECO:0000256" key="1">
    <source>
        <dbReference type="ARBA" id="ARBA00004123"/>
    </source>
</evidence>
<dbReference type="InterPro" id="IPR036390">
    <property type="entry name" value="WH_DNA-bd_sf"/>
</dbReference>
<dbReference type="CDD" id="cd21793">
    <property type="entry name" value="Rad21_Rec8_M_AtSYN1-like"/>
    <property type="match status" value="1"/>
</dbReference>
<evidence type="ECO:0000259" key="6">
    <source>
        <dbReference type="Pfam" id="PF04825"/>
    </source>
</evidence>
<proteinExistence type="inferred from homology"/>
<comment type="caution">
    <text evidence="7">The sequence shown here is derived from an EMBL/GenBank/DDBJ whole genome shotgun (WGS) entry which is preliminary data.</text>
</comment>
<comment type="similarity">
    <text evidence="2">Belongs to the rad21 family.</text>
</comment>
<name>A0A328E3U6_9ASTE</name>
<dbReference type="InterPro" id="IPR023093">
    <property type="entry name" value="ScpA-like_C"/>
</dbReference>
<dbReference type="InterPro" id="IPR006909">
    <property type="entry name" value="Rad21/Rec8_C_eu"/>
</dbReference>
<feature type="region of interest" description="Disordered" evidence="4">
    <location>
        <begin position="495"/>
        <end position="549"/>
    </location>
</feature>
<feature type="domain" description="Rad21/Rec8-like protein C-terminal eukaryotic" evidence="5">
    <location>
        <begin position="615"/>
        <end position="666"/>
    </location>
</feature>
<evidence type="ECO:0000313" key="7">
    <source>
        <dbReference type="EMBL" id="RAL51358.1"/>
    </source>
</evidence>
<dbReference type="EMBL" id="NQVE01000050">
    <property type="protein sequence ID" value="RAL51358.1"/>
    <property type="molecule type" value="Genomic_DNA"/>
</dbReference>
<feature type="compositionally biased region" description="Polar residues" evidence="4">
    <location>
        <begin position="518"/>
        <end position="527"/>
    </location>
</feature>
<feature type="region of interest" description="Disordered" evidence="4">
    <location>
        <begin position="255"/>
        <end position="318"/>
    </location>
</feature>
<evidence type="ECO:0008006" key="9">
    <source>
        <dbReference type="Google" id="ProtNLM"/>
    </source>
</evidence>
<dbReference type="InterPro" id="IPR006910">
    <property type="entry name" value="Rad21_Rec8_N"/>
</dbReference>
<dbReference type="Gene3D" id="1.10.10.580">
    <property type="entry name" value="Structural maintenance of chromosome 1. Chain E"/>
    <property type="match status" value="1"/>
</dbReference>
<reference evidence="7 8" key="1">
    <citation type="submission" date="2018-06" db="EMBL/GenBank/DDBJ databases">
        <title>The Genome of Cuscuta australis (Dodder) Provides Insight into the Evolution of Plant Parasitism.</title>
        <authorList>
            <person name="Liu H."/>
        </authorList>
    </citation>
    <scope>NUCLEOTIDE SEQUENCE [LARGE SCALE GENOMIC DNA]</scope>
    <source>
        <strain evidence="8">cv. Yunnan</strain>
        <tissue evidence="7">Vines</tissue>
    </source>
</reference>
<dbReference type="GO" id="GO:0051754">
    <property type="term" value="P:meiotic sister chromatid cohesion, centromeric"/>
    <property type="evidence" value="ECO:0007669"/>
    <property type="project" value="TreeGrafter"/>
</dbReference>
<feature type="region of interest" description="Disordered" evidence="4">
    <location>
        <begin position="94"/>
        <end position="133"/>
    </location>
</feature>
<evidence type="ECO:0000313" key="8">
    <source>
        <dbReference type="Proteomes" id="UP000249390"/>
    </source>
</evidence>
<comment type="subcellular location">
    <subcellularLocation>
        <location evidence="1">Nucleus</location>
    </subcellularLocation>
</comment>
<dbReference type="InterPro" id="IPR039781">
    <property type="entry name" value="Rad21/Rec8-like"/>
</dbReference>
<dbReference type="AlphaFoldDB" id="A0A328E3U6"/>
<dbReference type="GO" id="GO:0008278">
    <property type="term" value="C:cohesin complex"/>
    <property type="evidence" value="ECO:0007669"/>
    <property type="project" value="InterPro"/>
</dbReference>
<feature type="domain" description="Rad21/Rec8-like protein N-terminal" evidence="6">
    <location>
        <begin position="1"/>
        <end position="96"/>
    </location>
</feature>
<evidence type="ECO:0000259" key="5">
    <source>
        <dbReference type="Pfam" id="PF04824"/>
    </source>
</evidence>
<evidence type="ECO:0000256" key="2">
    <source>
        <dbReference type="ARBA" id="ARBA00009870"/>
    </source>
</evidence>
<dbReference type="PANTHER" id="PTHR12585">
    <property type="entry name" value="SCC1 / RAD21 FAMILY MEMBER"/>
    <property type="match status" value="1"/>
</dbReference>
<sequence length="666" mass="75151">MFYSHLLLARKAPLGQIWMAATMHAKMNRKKLSKINITKICEEILNPSVPMALRLSGILMGGVVIVFQRKVKLLYDDVNRFLVEVNEAWKVKAPLKDPTPQPKNKPKAKREAVTLQENQDKDHGSIEQPMLHSDTSKMTGFQQTTFAAMNLDNVENQYINVNLEDPGQDLHQVDADNITLFDHFESHQNDTKLNRHFESKTLFLKGYSISLVELLKNVFNIFILTTNQQFIKLLGRFDIEGDEETQTDFATFDNTQIPDTLIPSPPEQQEANEIQEQHPKDGLNPTHEGKGNIQKPKVLEKPVPPQRRARKPPTFTMDNDEIVIPGHIYQDWLKNCSDIVSRRGRKRKNTDVSATTKVARRMDIPPHVLMEELFTRGSRDVHYPKPLLNLWVKSTQLPHGLPFGRTPGIQHPEQLPSERTNFQDPSGGYAFDDFQSGVSPQVMDSIEKHREAFNKMPRDNNIILEELRNNVTNIEEQLGDVGGVHKTNIIDLLSTPGGSGNQIGLIPSSPGSELGFRSLSSDINSGKSNRKRPYSSSRHSGSSLEPVAEDCADPNFKMTRLSELSETGFTPDNEILMETGPTQTQIPRADQPFDKITDSIRRQLKTHFDTPGSPKVECLNDLTVGMSRKQAACMFYQTCVLATQNFIRVEQKGAYEGILISRGAEM</sequence>
<organism evidence="7 8">
    <name type="scientific">Cuscuta australis</name>
    <dbReference type="NCBI Taxonomy" id="267555"/>
    <lineage>
        <taxon>Eukaryota</taxon>
        <taxon>Viridiplantae</taxon>
        <taxon>Streptophyta</taxon>
        <taxon>Embryophyta</taxon>
        <taxon>Tracheophyta</taxon>
        <taxon>Spermatophyta</taxon>
        <taxon>Magnoliopsida</taxon>
        <taxon>eudicotyledons</taxon>
        <taxon>Gunneridae</taxon>
        <taxon>Pentapetalae</taxon>
        <taxon>asterids</taxon>
        <taxon>lamiids</taxon>
        <taxon>Solanales</taxon>
        <taxon>Convolvulaceae</taxon>
        <taxon>Cuscuteae</taxon>
        <taxon>Cuscuta</taxon>
        <taxon>Cuscuta subgen. Grammica</taxon>
        <taxon>Cuscuta sect. Cleistogrammica</taxon>
    </lineage>
</organism>
<evidence type="ECO:0000256" key="3">
    <source>
        <dbReference type="ARBA" id="ARBA00023242"/>
    </source>
</evidence>
<dbReference type="SUPFAM" id="SSF46785">
    <property type="entry name" value="Winged helix' DNA-binding domain"/>
    <property type="match status" value="1"/>
</dbReference>
<dbReference type="GO" id="GO:0003682">
    <property type="term" value="F:chromatin binding"/>
    <property type="evidence" value="ECO:0007669"/>
    <property type="project" value="TreeGrafter"/>
</dbReference>
<dbReference type="Pfam" id="PF04825">
    <property type="entry name" value="Rad21_Rec8_N"/>
    <property type="match status" value="1"/>
</dbReference>
<keyword evidence="8" id="KW-1185">Reference proteome</keyword>
<dbReference type="GO" id="GO:0005634">
    <property type="term" value="C:nucleus"/>
    <property type="evidence" value="ECO:0007669"/>
    <property type="project" value="UniProtKB-SubCell"/>
</dbReference>
<dbReference type="PANTHER" id="PTHR12585:SF64">
    <property type="entry name" value="SISTER CHROMATID COHESION 1 PROTEIN 1"/>
    <property type="match status" value="1"/>
</dbReference>
<evidence type="ECO:0000256" key="4">
    <source>
        <dbReference type="SAM" id="MobiDB-lite"/>
    </source>
</evidence>